<dbReference type="InterPro" id="IPR032696">
    <property type="entry name" value="SQ_cyclase_C"/>
</dbReference>
<dbReference type="Pfam" id="PF13243">
    <property type="entry name" value="SQHop_cyclase_C"/>
    <property type="match status" value="1"/>
</dbReference>
<reference evidence="2" key="1">
    <citation type="submission" date="2021-03" db="EMBL/GenBank/DDBJ databases">
        <title>Acanthopleuribacteraceae sp. M133.</title>
        <authorList>
            <person name="Wang G."/>
        </authorList>
    </citation>
    <scope>NUCLEOTIDE SEQUENCE</scope>
    <source>
        <strain evidence="2">M133</strain>
    </source>
</reference>
<dbReference type="Proteomes" id="UP000663929">
    <property type="component" value="Chromosome"/>
</dbReference>
<proteinExistence type="predicted"/>
<evidence type="ECO:0000313" key="3">
    <source>
        <dbReference type="Proteomes" id="UP000663929"/>
    </source>
</evidence>
<dbReference type="Gene3D" id="1.50.10.20">
    <property type="match status" value="1"/>
</dbReference>
<dbReference type="InterPro" id="IPR008930">
    <property type="entry name" value="Terpenoid_cyclase/PrenylTrfase"/>
</dbReference>
<feature type="domain" description="Squalene cyclase C-terminal" evidence="1">
    <location>
        <begin position="503"/>
        <end position="594"/>
    </location>
</feature>
<organism evidence="2 3">
    <name type="scientific">Sulfidibacter corallicola</name>
    <dbReference type="NCBI Taxonomy" id="2818388"/>
    <lineage>
        <taxon>Bacteria</taxon>
        <taxon>Pseudomonadati</taxon>
        <taxon>Acidobacteriota</taxon>
        <taxon>Holophagae</taxon>
        <taxon>Acanthopleuribacterales</taxon>
        <taxon>Acanthopleuribacteraceae</taxon>
        <taxon>Sulfidibacter</taxon>
    </lineage>
</organism>
<dbReference type="SUPFAM" id="SSF48239">
    <property type="entry name" value="Terpenoid cyclases/Protein prenyltransferases"/>
    <property type="match status" value="1"/>
</dbReference>
<accession>A0A8A4TQH6</accession>
<gene>
    <name evidence="2" type="ORF">J3U87_05010</name>
</gene>
<keyword evidence="3" id="KW-1185">Reference proteome</keyword>
<protein>
    <recommendedName>
        <fullName evidence="1">Squalene cyclase C-terminal domain-containing protein</fullName>
    </recommendedName>
</protein>
<name>A0A8A4TQH6_SULCO</name>
<evidence type="ECO:0000259" key="1">
    <source>
        <dbReference type="Pfam" id="PF13243"/>
    </source>
</evidence>
<sequence length="694" mass="78922">MDEKNPDSNSPLAKLSRDIDLLNAALAPARARWSQRFDFDEIAYDSYYSCHPLVFREAFPEANEERVHLLTLACHHLARAACYADDVMDEAQGPHSPTRFLMNLHAHHFECYQHFFKLFEVGHRFWEKFHTCYAAYTEACLTEADFVLGKRSWSDFDEVTGRRVIVDYLGMSHIGIWGLAALTDREATAEAVVASERAYHLARQLWDDLCDWKLDLQRGFPTILLKRVLPEQPTWQDKRELQRLVHRLAGKIYYQGYAETAMLEILAYLDQAETALGALTVPVWRGLIQKLRGECTRLRRDMNQLIQTNVDRSKETKAFDFVLAPPRNPLDHMIQAAATFVVGQWQKGLGEVRHIMLLADDGDASRGESYRHGDVFQRALIADALQDADRILDGGLKPVIDEEVVYLLSQRQTEGMGGWKYVPDMAELPPDTANLAQMILVLVGAGRRDEVDRLCRPLIEVLLRDNTREDGGIETWIVPAGADLSKQADRRWLDAFKGGAGPDVEIVANMAYALLHYDPEHYEEPIRKAAHFLEGRIEEAGCWRSPWCFGPFFPTYLALRLLTRVQPQSPAILEARDFLLARQQEDGSWGQGGKNDPLATAHALLALRELEDDVAPELLHTRVRNGLRALSRTRRSQSGWPAVHFIKSRFQHPYSSQTVTTAFALKAASVWQAYSMDHDQVVSGKWRAAKGEHR</sequence>
<dbReference type="RefSeq" id="WP_237381931.1">
    <property type="nucleotide sequence ID" value="NZ_CP071793.1"/>
</dbReference>
<dbReference type="KEGG" id="scor:J3U87_05010"/>
<dbReference type="EMBL" id="CP071793">
    <property type="protein sequence ID" value="QTD51810.1"/>
    <property type="molecule type" value="Genomic_DNA"/>
</dbReference>
<dbReference type="AlphaFoldDB" id="A0A8A4TQH6"/>
<evidence type="ECO:0000313" key="2">
    <source>
        <dbReference type="EMBL" id="QTD51810.1"/>
    </source>
</evidence>